<name>A0AA87ZN09_FICCA</name>
<sequence length="484" mass="54276">MENNNSKPHAIMFALPYQGHVTSSIHLAMKMASKGFSITFVNTEYIHHQITKSSEPDHSTGVRGEDDNIFAQARDSGLDIRCKTITDGFPLDFNRMLNQGQIADMNHVGFPAHVDELIGNLVKSDPSVSCLIADTFYTWASRIAEKYKLVNISFWTQPALVFNIFYHMDLLNTNGHFASYDKGTIDYIPGVKAIEPKDLPSFLQETDKTSLWYVDKAFAQVKNADFILCNTIQELESDAIFALHEKPPIYAISPMVLSPLGFTKSTVPTSLMTTFDCSHWLNTKPQGSVLYISFGSFLPLEKSDIEEIAHGLVLSGVDFIWVLRGDAVSYEEPYVLPFELENKINKDKGLIVQWCNQVEVISNPAIGGFLTHCGWNSILESLRYSGAPLLCFPLRGDQITNRKLVVDDWRIGLNLCDRKPLARLEVAEKIKRLMNTKSDGDDLREQVIKVRQIVGNALAIDGSCEKNLDQFMADLKAKIGERSV</sequence>
<reference evidence="5" key="1">
    <citation type="submission" date="2023-07" db="EMBL/GenBank/DDBJ databases">
        <title>draft genome sequence of fig (Ficus carica).</title>
        <authorList>
            <person name="Takahashi T."/>
            <person name="Nishimura K."/>
        </authorList>
    </citation>
    <scope>NUCLEOTIDE SEQUENCE</scope>
</reference>
<dbReference type="Gene3D" id="3.40.50.2000">
    <property type="entry name" value="Glycogen Phosphorylase B"/>
    <property type="match status" value="2"/>
</dbReference>
<evidence type="ECO:0000256" key="1">
    <source>
        <dbReference type="ARBA" id="ARBA00009995"/>
    </source>
</evidence>
<dbReference type="SUPFAM" id="SSF53756">
    <property type="entry name" value="UDP-Glycosyltransferase/glycogen phosphorylase"/>
    <property type="match status" value="1"/>
</dbReference>
<dbReference type="InterPro" id="IPR035595">
    <property type="entry name" value="UDP_glycos_trans_CS"/>
</dbReference>
<comment type="similarity">
    <text evidence="1 3">Belongs to the UDP-glycosyltransferase family.</text>
</comment>
<comment type="caution">
    <text evidence="5">The sequence shown here is derived from an EMBL/GenBank/DDBJ whole genome shotgun (WGS) entry which is preliminary data.</text>
</comment>
<protein>
    <recommendedName>
        <fullName evidence="4">Glycosyltransferase</fullName>
        <ecNumber evidence="4">2.4.1.-</ecNumber>
    </recommendedName>
</protein>
<accession>A0AA87ZN09</accession>
<dbReference type="CDD" id="cd03784">
    <property type="entry name" value="GT1_Gtf-like"/>
    <property type="match status" value="1"/>
</dbReference>
<dbReference type="FunFam" id="3.40.50.2000:FF:000060">
    <property type="entry name" value="Glycosyltransferase"/>
    <property type="match status" value="1"/>
</dbReference>
<evidence type="ECO:0000256" key="3">
    <source>
        <dbReference type="RuleBase" id="RU003718"/>
    </source>
</evidence>
<dbReference type="InterPro" id="IPR002213">
    <property type="entry name" value="UDP_glucos_trans"/>
</dbReference>
<dbReference type="GO" id="GO:0080043">
    <property type="term" value="F:quercetin 3-O-glucosyltransferase activity"/>
    <property type="evidence" value="ECO:0007669"/>
    <property type="project" value="TreeGrafter"/>
</dbReference>
<keyword evidence="2 3" id="KW-0808">Transferase</keyword>
<dbReference type="AlphaFoldDB" id="A0AA87ZN09"/>
<organism evidence="5 6">
    <name type="scientific">Ficus carica</name>
    <name type="common">Common fig</name>
    <dbReference type="NCBI Taxonomy" id="3494"/>
    <lineage>
        <taxon>Eukaryota</taxon>
        <taxon>Viridiplantae</taxon>
        <taxon>Streptophyta</taxon>
        <taxon>Embryophyta</taxon>
        <taxon>Tracheophyta</taxon>
        <taxon>Spermatophyta</taxon>
        <taxon>Magnoliopsida</taxon>
        <taxon>eudicotyledons</taxon>
        <taxon>Gunneridae</taxon>
        <taxon>Pentapetalae</taxon>
        <taxon>rosids</taxon>
        <taxon>fabids</taxon>
        <taxon>Rosales</taxon>
        <taxon>Moraceae</taxon>
        <taxon>Ficeae</taxon>
        <taxon>Ficus</taxon>
    </lineage>
</organism>
<dbReference type="EC" id="2.4.1.-" evidence="4"/>
<dbReference type="GO" id="GO:0080044">
    <property type="term" value="F:quercetin 7-O-glucosyltransferase activity"/>
    <property type="evidence" value="ECO:0007669"/>
    <property type="project" value="TreeGrafter"/>
</dbReference>
<dbReference type="EMBL" id="BTGU01000009">
    <property type="protein sequence ID" value="GMN39198.1"/>
    <property type="molecule type" value="Genomic_DNA"/>
</dbReference>
<keyword evidence="3" id="KW-0328">Glycosyltransferase</keyword>
<evidence type="ECO:0000313" key="5">
    <source>
        <dbReference type="EMBL" id="GMN39198.1"/>
    </source>
</evidence>
<dbReference type="PROSITE" id="PS00375">
    <property type="entry name" value="UDPGT"/>
    <property type="match status" value="1"/>
</dbReference>
<evidence type="ECO:0000256" key="4">
    <source>
        <dbReference type="RuleBase" id="RU362057"/>
    </source>
</evidence>
<proteinExistence type="inferred from homology"/>
<evidence type="ECO:0000313" key="6">
    <source>
        <dbReference type="Proteomes" id="UP001187192"/>
    </source>
</evidence>
<keyword evidence="6" id="KW-1185">Reference proteome</keyword>
<gene>
    <name evidence="5" type="ORF">TIFTF001_008424</name>
</gene>
<dbReference type="Pfam" id="PF00201">
    <property type="entry name" value="UDPGT"/>
    <property type="match status" value="1"/>
</dbReference>
<dbReference type="PANTHER" id="PTHR11926">
    <property type="entry name" value="GLUCOSYL/GLUCURONOSYL TRANSFERASES"/>
    <property type="match status" value="1"/>
</dbReference>
<evidence type="ECO:0000256" key="2">
    <source>
        <dbReference type="ARBA" id="ARBA00022679"/>
    </source>
</evidence>
<dbReference type="Proteomes" id="UP001187192">
    <property type="component" value="Unassembled WGS sequence"/>
</dbReference>
<dbReference type="PANTHER" id="PTHR11926:SF774">
    <property type="entry name" value="UDP-GLYCOSYLTRANSFERASE 85A1-RELATED"/>
    <property type="match status" value="1"/>
</dbReference>